<evidence type="ECO:0000256" key="8">
    <source>
        <dbReference type="ARBA" id="ARBA00023170"/>
    </source>
</evidence>
<keyword evidence="4 11" id="KW-1133">Transmembrane helix</keyword>
<organism evidence="13 14">
    <name type="scientific">Parascaris univalens</name>
    <name type="common">Nematode worm</name>
    <dbReference type="NCBI Taxonomy" id="6257"/>
    <lineage>
        <taxon>Eukaryota</taxon>
        <taxon>Metazoa</taxon>
        <taxon>Ecdysozoa</taxon>
        <taxon>Nematoda</taxon>
        <taxon>Chromadorea</taxon>
        <taxon>Rhabditida</taxon>
        <taxon>Spirurina</taxon>
        <taxon>Ascaridomorpha</taxon>
        <taxon>Ascaridoidea</taxon>
        <taxon>Ascarididae</taxon>
        <taxon>Parascaris</taxon>
    </lineage>
</organism>
<dbReference type="PRINTS" id="PR00237">
    <property type="entry name" value="GPCRRHODOPSN"/>
</dbReference>
<sequence>LYFFSFNVFGYLLPLGITCVFYYFMLRRLWYTPLPGRGAEGMRGSMASRPETVKAKKKVTRLVFCVVVIWAFCWLPLNVCFMFSGVVYPETLVMKGGKLMVIVQILSQVLAYTNSCLNPILYAFLSDNFRKGFMRILTVTINICTLGWCCTENRETGPLNLTHCNNGALMGSRHQSLIDSASPLIRIRISTQTGVNETSSLLRNERISTTNTTLRHVRQFGRLSEVLVANDVGNYSSSRSGNLNGRNKNAKQFSSLLTLTCQ</sequence>
<evidence type="ECO:0000256" key="9">
    <source>
        <dbReference type="ARBA" id="ARBA00023180"/>
    </source>
</evidence>
<dbReference type="PANTHER" id="PTHR45695">
    <property type="entry name" value="LEUCOKININ RECEPTOR-RELATED"/>
    <property type="match status" value="1"/>
</dbReference>
<dbReference type="Gene3D" id="1.20.1070.10">
    <property type="entry name" value="Rhodopsin 7-helix transmembrane proteins"/>
    <property type="match status" value="1"/>
</dbReference>
<dbReference type="SUPFAM" id="SSF81321">
    <property type="entry name" value="Family A G protein-coupled receptor-like"/>
    <property type="match status" value="1"/>
</dbReference>
<evidence type="ECO:0000256" key="1">
    <source>
        <dbReference type="ARBA" id="ARBA00004651"/>
    </source>
</evidence>
<reference evidence="14" key="1">
    <citation type="submission" date="2022-11" db="UniProtKB">
        <authorList>
            <consortium name="WormBaseParasite"/>
        </authorList>
    </citation>
    <scope>IDENTIFICATION</scope>
</reference>
<protein>
    <submittedName>
        <fullName evidence="14">G-protein coupled receptors family 1 profile domain-containing protein</fullName>
    </submittedName>
</protein>
<accession>A0A915BZS3</accession>
<evidence type="ECO:0000256" key="5">
    <source>
        <dbReference type="ARBA" id="ARBA00023040"/>
    </source>
</evidence>
<evidence type="ECO:0000256" key="7">
    <source>
        <dbReference type="ARBA" id="ARBA00023157"/>
    </source>
</evidence>
<comment type="subcellular location">
    <subcellularLocation>
        <location evidence="1">Cell membrane</location>
        <topology evidence="1">Multi-pass membrane protein</topology>
    </subcellularLocation>
</comment>
<feature type="transmembrane region" description="Helical" evidence="11">
    <location>
        <begin position="99"/>
        <end position="125"/>
    </location>
</feature>
<keyword evidence="13" id="KW-1185">Reference proteome</keyword>
<evidence type="ECO:0000256" key="2">
    <source>
        <dbReference type="ARBA" id="ARBA00022475"/>
    </source>
</evidence>
<keyword evidence="8" id="KW-0675">Receptor</keyword>
<dbReference type="PANTHER" id="PTHR45695:SF23">
    <property type="entry name" value="GALANIN-LIKE G-PROTEIN COUPLED RECEPTOR NPR-9"/>
    <property type="match status" value="1"/>
</dbReference>
<dbReference type="WBParaSite" id="PgR074X_g004_t03">
    <property type="protein sequence ID" value="PgR074X_g004_t03"/>
    <property type="gene ID" value="PgR074X_g004"/>
</dbReference>
<dbReference type="Pfam" id="PF00001">
    <property type="entry name" value="7tm_1"/>
    <property type="match status" value="1"/>
</dbReference>
<evidence type="ECO:0000256" key="11">
    <source>
        <dbReference type="SAM" id="Phobius"/>
    </source>
</evidence>
<name>A0A915BZS3_PARUN</name>
<dbReference type="GO" id="GO:0005886">
    <property type="term" value="C:plasma membrane"/>
    <property type="evidence" value="ECO:0007669"/>
    <property type="project" value="UniProtKB-SubCell"/>
</dbReference>
<dbReference type="Proteomes" id="UP000887569">
    <property type="component" value="Unplaced"/>
</dbReference>
<dbReference type="PROSITE" id="PS50262">
    <property type="entry name" value="G_PROTEIN_RECEP_F1_2"/>
    <property type="match status" value="1"/>
</dbReference>
<evidence type="ECO:0000313" key="13">
    <source>
        <dbReference type="Proteomes" id="UP000887569"/>
    </source>
</evidence>
<dbReference type="AlphaFoldDB" id="A0A915BZS3"/>
<keyword evidence="5" id="KW-0297">G-protein coupled receptor</keyword>
<evidence type="ECO:0000259" key="12">
    <source>
        <dbReference type="PROSITE" id="PS50262"/>
    </source>
</evidence>
<keyword evidence="6 11" id="KW-0472">Membrane</keyword>
<dbReference type="InterPro" id="IPR017452">
    <property type="entry name" value="GPCR_Rhodpsn_7TM"/>
</dbReference>
<evidence type="ECO:0000256" key="6">
    <source>
        <dbReference type="ARBA" id="ARBA00023136"/>
    </source>
</evidence>
<feature type="transmembrane region" description="Helical" evidence="11">
    <location>
        <begin position="6"/>
        <end position="25"/>
    </location>
</feature>
<evidence type="ECO:0000313" key="14">
    <source>
        <dbReference type="WBParaSite" id="PgR074X_g004_t03"/>
    </source>
</evidence>
<evidence type="ECO:0000256" key="4">
    <source>
        <dbReference type="ARBA" id="ARBA00022989"/>
    </source>
</evidence>
<keyword evidence="2" id="KW-1003">Cell membrane</keyword>
<dbReference type="GO" id="GO:0004930">
    <property type="term" value="F:G protein-coupled receptor activity"/>
    <property type="evidence" value="ECO:0007669"/>
    <property type="project" value="UniProtKB-KW"/>
</dbReference>
<evidence type="ECO:0000256" key="3">
    <source>
        <dbReference type="ARBA" id="ARBA00022692"/>
    </source>
</evidence>
<feature type="transmembrane region" description="Helical" evidence="11">
    <location>
        <begin position="62"/>
        <end position="87"/>
    </location>
</feature>
<dbReference type="InterPro" id="IPR000276">
    <property type="entry name" value="GPCR_Rhodpsn"/>
</dbReference>
<proteinExistence type="predicted"/>
<keyword evidence="7" id="KW-1015">Disulfide bond</keyword>
<keyword evidence="3 11" id="KW-0812">Transmembrane</keyword>
<feature type="domain" description="G-protein coupled receptors family 1 profile" evidence="12">
    <location>
        <begin position="1"/>
        <end position="122"/>
    </location>
</feature>
<keyword evidence="10" id="KW-0807">Transducer</keyword>
<keyword evidence="9" id="KW-0325">Glycoprotein</keyword>
<evidence type="ECO:0000256" key="10">
    <source>
        <dbReference type="ARBA" id="ARBA00023224"/>
    </source>
</evidence>